<dbReference type="InterPro" id="IPR050059">
    <property type="entry name" value="ATP_synthase_B_chain"/>
</dbReference>
<gene>
    <name evidence="15" type="primary">atpF</name>
    <name evidence="18" type="ORF">AA309_21410</name>
</gene>
<keyword evidence="9 15" id="KW-0406">Ion transport</keyword>
<comment type="subunit">
    <text evidence="14 15">F-type ATPases have 2 components, F(1) - the catalytic core - and F(0) - the membrane proton channel. F(1) has five subunits: alpha(3), beta(3), gamma(1), delta(1), epsilon(1). F(0) has three main subunits: a(1), b(2) and c(10-14). The alpha and beta chains form an alternating ring which encloses part of the gamma chain. F(1) is attached to F(0) by a central stalk formed by the gamma and epsilon chains, while a peripheral stalk is formed by the delta and b chains.</text>
</comment>
<feature type="compositionally biased region" description="Low complexity" evidence="17">
    <location>
        <begin position="1"/>
        <end position="16"/>
    </location>
</feature>
<dbReference type="PANTHER" id="PTHR33445">
    <property type="entry name" value="ATP SYNTHASE SUBUNIT B', CHLOROPLASTIC"/>
    <property type="match status" value="1"/>
</dbReference>
<evidence type="ECO:0000256" key="4">
    <source>
        <dbReference type="ARBA" id="ARBA00022475"/>
    </source>
</evidence>
<comment type="subcellular location">
    <subcellularLocation>
        <location evidence="1">Cell inner membrane</location>
        <topology evidence="1">Single-pass membrane protein</topology>
    </subcellularLocation>
    <subcellularLocation>
        <location evidence="15">Cell membrane</location>
        <topology evidence="15">Single-pass membrane protein</topology>
    </subcellularLocation>
</comment>
<dbReference type="Proteomes" id="UP000035489">
    <property type="component" value="Unassembled WGS sequence"/>
</dbReference>
<keyword evidence="6 15" id="KW-0812">Transmembrane</keyword>
<feature type="region of interest" description="Disordered" evidence="17">
    <location>
        <begin position="1"/>
        <end position="23"/>
    </location>
</feature>
<dbReference type="GO" id="GO:0046961">
    <property type="term" value="F:proton-transporting ATPase activity, rotational mechanism"/>
    <property type="evidence" value="ECO:0007669"/>
    <property type="project" value="TreeGrafter"/>
</dbReference>
<evidence type="ECO:0000256" key="1">
    <source>
        <dbReference type="ARBA" id="ARBA00004377"/>
    </source>
</evidence>
<comment type="caution">
    <text evidence="18">The sequence shown here is derived from an EMBL/GenBank/DDBJ whole genome shotgun (WGS) entry which is preliminary data.</text>
</comment>
<keyword evidence="4 15" id="KW-1003">Cell membrane</keyword>
<comment type="function">
    <text evidence="13">Component of the F(0) channel, it forms part of the peripheral stalk, linking F(1) to F(0). The b'-subunit is a diverged and duplicated form of b found in plants and photosynthetic bacteria.</text>
</comment>
<dbReference type="PATRIC" id="fig|1225564.3.peg.5633"/>
<evidence type="ECO:0000256" key="7">
    <source>
        <dbReference type="ARBA" id="ARBA00022781"/>
    </source>
</evidence>
<dbReference type="RefSeq" id="WP_047191054.1">
    <property type="nucleotide sequence ID" value="NZ_LCYG01000057.1"/>
</dbReference>
<keyword evidence="19" id="KW-1185">Reference proteome</keyword>
<proteinExistence type="inferred from homology"/>
<evidence type="ECO:0000256" key="5">
    <source>
        <dbReference type="ARBA" id="ARBA00022547"/>
    </source>
</evidence>
<dbReference type="GO" id="GO:0045259">
    <property type="term" value="C:proton-transporting ATP synthase complex"/>
    <property type="evidence" value="ECO:0007669"/>
    <property type="project" value="UniProtKB-KW"/>
</dbReference>
<keyword evidence="11 15" id="KW-0066">ATP synthesis</keyword>
<evidence type="ECO:0000256" key="6">
    <source>
        <dbReference type="ARBA" id="ARBA00022692"/>
    </source>
</evidence>
<evidence type="ECO:0000256" key="15">
    <source>
        <dbReference type="HAMAP-Rule" id="MF_01398"/>
    </source>
</evidence>
<accession>A0A0H1RF46</accession>
<dbReference type="PANTHER" id="PTHR33445:SF1">
    <property type="entry name" value="ATP SYNTHASE SUBUNIT B"/>
    <property type="match status" value="1"/>
</dbReference>
<keyword evidence="8 15" id="KW-1133">Transmembrane helix</keyword>
<evidence type="ECO:0000256" key="10">
    <source>
        <dbReference type="ARBA" id="ARBA00023136"/>
    </source>
</evidence>
<dbReference type="GO" id="GO:0046933">
    <property type="term" value="F:proton-transporting ATP synthase activity, rotational mechanism"/>
    <property type="evidence" value="ECO:0007669"/>
    <property type="project" value="UniProtKB-UniRule"/>
</dbReference>
<dbReference type="InterPro" id="IPR002146">
    <property type="entry name" value="ATP_synth_b/b'su_bac/chlpt"/>
</dbReference>
<comment type="function">
    <text evidence="12 15">F(1)F(0) ATP synthase produces ATP from ADP in the presence of a proton or sodium gradient. F-type ATPases consist of two structural domains, F(1) containing the extramembraneous catalytic core and F(0) containing the membrane proton channel, linked together by a central stalk and a peripheral stalk. During catalysis, ATP synthesis in the catalytic domain of F(1) is coupled via a rotary mechanism of the central stalk subunits to proton translocation.</text>
</comment>
<feature type="transmembrane region" description="Helical" evidence="15">
    <location>
        <begin position="37"/>
        <end position="56"/>
    </location>
</feature>
<keyword evidence="7 15" id="KW-0375">Hydrogen ion transport</keyword>
<dbReference type="OrthoDB" id="9805716at2"/>
<dbReference type="GO" id="GO:0005886">
    <property type="term" value="C:plasma membrane"/>
    <property type="evidence" value="ECO:0007669"/>
    <property type="project" value="UniProtKB-SubCell"/>
</dbReference>
<keyword evidence="10 15" id="KW-0472">Membrane</keyword>
<evidence type="ECO:0000313" key="19">
    <source>
        <dbReference type="Proteomes" id="UP000035489"/>
    </source>
</evidence>
<evidence type="ECO:0000256" key="14">
    <source>
        <dbReference type="ARBA" id="ARBA00025830"/>
    </source>
</evidence>
<evidence type="ECO:0000256" key="2">
    <source>
        <dbReference type="ARBA" id="ARBA00005513"/>
    </source>
</evidence>
<evidence type="ECO:0000256" key="11">
    <source>
        <dbReference type="ARBA" id="ARBA00023310"/>
    </source>
</evidence>
<dbReference type="AlphaFoldDB" id="A0A0H1RF46"/>
<evidence type="ECO:0000256" key="13">
    <source>
        <dbReference type="ARBA" id="ARBA00025614"/>
    </source>
</evidence>
<evidence type="ECO:0000256" key="17">
    <source>
        <dbReference type="SAM" id="MobiDB-lite"/>
    </source>
</evidence>
<dbReference type="STRING" id="1225564.AA309_21410"/>
<reference evidence="18 19" key="1">
    <citation type="submission" date="2015-05" db="EMBL/GenBank/DDBJ databases">
        <title>Draft genome sequence of Microvirga vignae strain BR3299, a novel nitrogen fixing bacteria isolated from Brazil semi-aired region.</title>
        <authorList>
            <person name="Zilli J.E."/>
            <person name="Passos S.R."/>
            <person name="Leite J."/>
            <person name="Baldani J.I."/>
            <person name="Xavier G.R."/>
            <person name="Rumjaneck N.G."/>
            <person name="Simoes-Araujo J.L."/>
        </authorList>
    </citation>
    <scope>NUCLEOTIDE SEQUENCE [LARGE SCALE GENOMIC DNA]</scope>
    <source>
        <strain evidence="18 19">BR3299</strain>
    </source>
</reference>
<comment type="similarity">
    <text evidence="2 15 16">Belongs to the ATPase B chain family.</text>
</comment>
<protein>
    <recommendedName>
        <fullName evidence="15">ATP synthase subunit b</fullName>
    </recommendedName>
    <alternativeName>
        <fullName evidence="15">ATP synthase F(0) sector subunit b</fullName>
    </alternativeName>
    <alternativeName>
        <fullName evidence="15">ATPase subunit I</fullName>
    </alternativeName>
    <alternativeName>
        <fullName evidence="15">F-type ATPase subunit b</fullName>
        <shortName evidence="15">F-ATPase subunit b</shortName>
    </alternativeName>
</protein>
<name>A0A0H1RF46_9HYPH</name>
<evidence type="ECO:0000256" key="16">
    <source>
        <dbReference type="RuleBase" id="RU003848"/>
    </source>
</evidence>
<evidence type="ECO:0000256" key="9">
    <source>
        <dbReference type="ARBA" id="ARBA00023065"/>
    </source>
</evidence>
<sequence>MAQAQAQTTHAETQAHGGAHEDVGFPPFATETYGGQLLWLVITFGVLYTLMSKLVLPRLTGIIENRRVIIARDLDEAVAMKTRAEEAGSAYEKALAEAKGRAQALAQETRAKLAAESDAKRKALEADLNKRLAESEATISARKAEAMGHVRGIARDTASAIIERLTGKAPAPQAIESALDQINA</sequence>
<evidence type="ECO:0000313" key="18">
    <source>
        <dbReference type="EMBL" id="KLK91232.1"/>
    </source>
</evidence>
<dbReference type="Pfam" id="PF00430">
    <property type="entry name" value="ATP-synt_B"/>
    <property type="match status" value="1"/>
</dbReference>
<keyword evidence="5 15" id="KW-0138">CF(0)</keyword>
<keyword evidence="3 15" id="KW-0813">Transport</keyword>
<dbReference type="CDD" id="cd06503">
    <property type="entry name" value="ATP-synt_Fo_b"/>
    <property type="match status" value="1"/>
</dbReference>
<evidence type="ECO:0000256" key="12">
    <source>
        <dbReference type="ARBA" id="ARBA00025198"/>
    </source>
</evidence>
<dbReference type="HAMAP" id="MF_01398">
    <property type="entry name" value="ATP_synth_b_bprime"/>
    <property type="match status" value="1"/>
</dbReference>
<dbReference type="EMBL" id="LCYG01000057">
    <property type="protein sequence ID" value="KLK91232.1"/>
    <property type="molecule type" value="Genomic_DNA"/>
</dbReference>
<evidence type="ECO:0000256" key="3">
    <source>
        <dbReference type="ARBA" id="ARBA00022448"/>
    </source>
</evidence>
<organism evidence="18 19">
    <name type="scientific">Microvirga vignae</name>
    <dbReference type="NCBI Taxonomy" id="1225564"/>
    <lineage>
        <taxon>Bacteria</taxon>
        <taxon>Pseudomonadati</taxon>
        <taxon>Pseudomonadota</taxon>
        <taxon>Alphaproteobacteria</taxon>
        <taxon>Hyphomicrobiales</taxon>
        <taxon>Methylobacteriaceae</taxon>
        <taxon>Microvirga</taxon>
    </lineage>
</organism>
<evidence type="ECO:0000256" key="8">
    <source>
        <dbReference type="ARBA" id="ARBA00022989"/>
    </source>
</evidence>